<dbReference type="PANTHER" id="PTHR32026">
    <property type="entry name" value="METHYLTRANSFERASE-LIKE PROTEIN 24"/>
    <property type="match status" value="1"/>
</dbReference>
<dbReference type="InParanoid" id="E4X723"/>
<reference evidence="1" key="1">
    <citation type="journal article" date="2010" name="Science">
        <title>Plasticity of animal genome architecture unmasked by rapid evolution of a pelagic tunicate.</title>
        <authorList>
            <person name="Denoeud F."/>
            <person name="Henriet S."/>
            <person name="Mungpakdee S."/>
            <person name="Aury J.M."/>
            <person name="Da Silva C."/>
            <person name="Brinkmann H."/>
            <person name="Mikhaleva J."/>
            <person name="Olsen L.C."/>
            <person name="Jubin C."/>
            <person name="Canestro C."/>
            <person name="Bouquet J.M."/>
            <person name="Danks G."/>
            <person name="Poulain J."/>
            <person name="Campsteijn C."/>
            <person name="Adamski M."/>
            <person name="Cross I."/>
            <person name="Yadetie F."/>
            <person name="Muffato M."/>
            <person name="Louis A."/>
            <person name="Butcher S."/>
            <person name="Tsagkogeorga G."/>
            <person name="Konrad A."/>
            <person name="Singh S."/>
            <person name="Jensen M.F."/>
            <person name="Cong E.H."/>
            <person name="Eikeseth-Otteraa H."/>
            <person name="Noel B."/>
            <person name="Anthouard V."/>
            <person name="Porcel B.M."/>
            <person name="Kachouri-Lafond R."/>
            <person name="Nishino A."/>
            <person name="Ugolini M."/>
            <person name="Chourrout P."/>
            <person name="Nishida H."/>
            <person name="Aasland R."/>
            <person name="Huzurbazar S."/>
            <person name="Westhof E."/>
            <person name="Delsuc F."/>
            <person name="Lehrach H."/>
            <person name="Reinhardt R."/>
            <person name="Weissenbach J."/>
            <person name="Roy S.W."/>
            <person name="Artiguenave F."/>
            <person name="Postlethwait J.H."/>
            <person name="Manak J.R."/>
            <person name="Thompson E.M."/>
            <person name="Jaillon O."/>
            <person name="Du Pasquier L."/>
            <person name="Boudinot P."/>
            <person name="Liberles D.A."/>
            <person name="Volff J.N."/>
            <person name="Philippe H."/>
            <person name="Lenhard B."/>
            <person name="Roest Crollius H."/>
            <person name="Wincker P."/>
            <person name="Chourrout D."/>
        </authorList>
    </citation>
    <scope>NUCLEOTIDE SEQUENCE [LARGE SCALE GENOMIC DNA]</scope>
</reference>
<accession>E4X723</accession>
<dbReference type="InterPro" id="IPR026913">
    <property type="entry name" value="METTL24"/>
</dbReference>
<organism evidence="1">
    <name type="scientific">Oikopleura dioica</name>
    <name type="common">Tunicate</name>
    <dbReference type="NCBI Taxonomy" id="34765"/>
    <lineage>
        <taxon>Eukaryota</taxon>
        <taxon>Metazoa</taxon>
        <taxon>Chordata</taxon>
        <taxon>Tunicata</taxon>
        <taxon>Appendicularia</taxon>
        <taxon>Copelata</taxon>
        <taxon>Oikopleuridae</taxon>
        <taxon>Oikopleura</taxon>
    </lineage>
</organism>
<dbReference type="AlphaFoldDB" id="E4X723"/>
<sequence length="117" mass="13011">MHGHNIISLAIISMNSAEWKILRNLLVSGEINRIAQVLVQVHMSWAGFGIAGSDAQVVHNWTEVLNGLMRAGFELVNSHELPGPKTLMGHGEVFNSSCRYSLTFLRKSLLEKETVKQ</sequence>
<protein>
    <submittedName>
        <fullName evidence="1">Uncharacterized protein</fullName>
    </submittedName>
</protein>
<dbReference type="OrthoDB" id="10006218at2759"/>
<evidence type="ECO:0000313" key="1">
    <source>
        <dbReference type="EMBL" id="CBY07893.1"/>
    </source>
</evidence>
<dbReference type="Proteomes" id="UP000001307">
    <property type="component" value="Unassembled WGS sequence"/>
</dbReference>
<keyword evidence="2" id="KW-1185">Reference proteome</keyword>
<dbReference type="PANTHER" id="PTHR32026:SF10">
    <property type="entry name" value="METHYLTRANSFERASE-LIKE PROTEIN 24-RELATED"/>
    <property type="match status" value="1"/>
</dbReference>
<name>E4X723_OIKDI</name>
<gene>
    <name evidence="1" type="ORF">GSOID_T00003251001</name>
</gene>
<proteinExistence type="predicted"/>
<evidence type="ECO:0000313" key="2">
    <source>
        <dbReference type="Proteomes" id="UP000001307"/>
    </source>
</evidence>
<dbReference type="EMBL" id="FN653027">
    <property type="protein sequence ID" value="CBY07893.1"/>
    <property type="molecule type" value="Genomic_DNA"/>
</dbReference>